<organism evidence="8">
    <name type="scientific">Enterobius vermicularis</name>
    <name type="common">Human pinworm</name>
    <dbReference type="NCBI Taxonomy" id="51028"/>
    <lineage>
        <taxon>Eukaryota</taxon>
        <taxon>Metazoa</taxon>
        <taxon>Ecdysozoa</taxon>
        <taxon>Nematoda</taxon>
        <taxon>Chromadorea</taxon>
        <taxon>Rhabditida</taxon>
        <taxon>Spirurina</taxon>
        <taxon>Oxyuridomorpha</taxon>
        <taxon>Oxyuroidea</taxon>
        <taxon>Oxyuridae</taxon>
        <taxon>Enterobius</taxon>
    </lineage>
</organism>
<evidence type="ECO:0000259" key="4">
    <source>
        <dbReference type="PROSITE" id="PS50054"/>
    </source>
</evidence>
<dbReference type="InterPro" id="IPR029021">
    <property type="entry name" value="Prot-tyrosine_phosphatase-like"/>
</dbReference>
<dbReference type="Pfam" id="PF00782">
    <property type="entry name" value="DSPc"/>
    <property type="match status" value="1"/>
</dbReference>
<evidence type="ECO:0000313" key="8">
    <source>
        <dbReference type="WBParaSite" id="EVEC_0001295001-mRNA-1"/>
    </source>
</evidence>
<dbReference type="PANTHER" id="PTHR45961:SF9">
    <property type="entry name" value="DUAL SPECIFICITY PROTEIN PHOSPHATASE 14"/>
    <property type="match status" value="1"/>
</dbReference>
<dbReference type="InterPro" id="IPR000387">
    <property type="entry name" value="Tyr_Pase_dom"/>
</dbReference>
<dbReference type="InterPro" id="IPR020422">
    <property type="entry name" value="TYR_PHOSPHATASE_DUAL_dom"/>
</dbReference>
<evidence type="ECO:0000313" key="7">
    <source>
        <dbReference type="Proteomes" id="UP000274131"/>
    </source>
</evidence>
<sequence length="210" mass="23420">MKLVFLSDLLSEMFHDYLDRLSTQDCGFVAVESVLWGGKEITGRKMRQMVFNINSQHAKISEVIPGLFVSGVCALTPTIIATNNIEMIINTTEEVPNVKSLGKVDYLKLSLKDAPDANAYSHFNEVCDRVETGISAGKNVLIHSVQGVSRCATFCLAYIMKAHSKSLKDAYELLKPKRAMVKINEGFWKQLIAFERVRLVPSHHSVSDLS</sequence>
<dbReference type="STRING" id="51028.A0A0N4VPM1"/>
<dbReference type="InterPro" id="IPR000340">
    <property type="entry name" value="Dual-sp_phosphatase_cat-dom"/>
</dbReference>
<protein>
    <submittedName>
        <fullName evidence="8">Tyrosine-protein phosphatase domain-containing protein</fullName>
    </submittedName>
</protein>
<name>A0A0N4VPM1_ENTVE</name>
<dbReference type="PROSITE" id="PS50056">
    <property type="entry name" value="TYR_PHOSPHATASE_2"/>
    <property type="match status" value="1"/>
</dbReference>
<dbReference type="WBParaSite" id="EVEC_0001295001-mRNA-1">
    <property type="protein sequence ID" value="EVEC_0001295001-mRNA-1"/>
    <property type="gene ID" value="EVEC_0001295001"/>
</dbReference>
<dbReference type="GO" id="GO:0004721">
    <property type="term" value="F:phosphoprotein phosphatase activity"/>
    <property type="evidence" value="ECO:0007669"/>
    <property type="project" value="UniProtKB-KW"/>
</dbReference>
<comment type="similarity">
    <text evidence="1">Belongs to the protein-tyrosine phosphatase family. Non-receptor class dual specificity subfamily.</text>
</comment>
<dbReference type="SMART" id="SM00195">
    <property type="entry name" value="DSPc"/>
    <property type="match status" value="1"/>
</dbReference>
<keyword evidence="7" id="KW-1185">Reference proteome</keyword>
<evidence type="ECO:0000313" key="6">
    <source>
        <dbReference type="EMBL" id="VDD97366.1"/>
    </source>
</evidence>
<dbReference type="SUPFAM" id="SSF52799">
    <property type="entry name" value="(Phosphotyrosine protein) phosphatases II"/>
    <property type="match status" value="1"/>
</dbReference>
<evidence type="ECO:0000256" key="3">
    <source>
        <dbReference type="ARBA" id="ARBA00022912"/>
    </source>
</evidence>
<dbReference type="CDD" id="cd14498">
    <property type="entry name" value="DSP"/>
    <property type="match status" value="1"/>
</dbReference>
<accession>A0A0N4VPM1</accession>
<dbReference type="PANTHER" id="PTHR45961">
    <property type="entry name" value="IP21249P"/>
    <property type="match status" value="1"/>
</dbReference>
<feature type="domain" description="Tyrosine-protein phosphatase" evidence="4">
    <location>
        <begin position="59"/>
        <end position="200"/>
    </location>
</feature>
<keyword evidence="2" id="KW-0378">Hydrolase</keyword>
<evidence type="ECO:0000256" key="1">
    <source>
        <dbReference type="ARBA" id="ARBA00008601"/>
    </source>
</evidence>
<reference evidence="6 7" key="2">
    <citation type="submission" date="2018-10" db="EMBL/GenBank/DDBJ databases">
        <authorList>
            <consortium name="Pathogen Informatics"/>
        </authorList>
    </citation>
    <scope>NUCLEOTIDE SEQUENCE [LARGE SCALE GENOMIC DNA]</scope>
</reference>
<evidence type="ECO:0000259" key="5">
    <source>
        <dbReference type="PROSITE" id="PS50056"/>
    </source>
</evidence>
<proteinExistence type="inferred from homology"/>
<gene>
    <name evidence="6" type="ORF">EVEC_LOCUS12117</name>
</gene>
<reference evidence="8" key="1">
    <citation type="submission" date="2017-02" db="UniProtKB">
        <authorList>
            <consortium name="WormBaseParasite"/>
        </authorList>
    </citation>
    <scope>IDENTIFICATION</scope>
</reference>
<feature type="domain" description="Tyrosine specific protein phosphatases" evidence="5">
    <location>
        <begin position="121"/>
        <end position="178"/>
    </location>
</feature>
<dbReference type="InterPro" id="IPR052103">
    <property type="entry name" value="Dual_spec_Phospatases"/>
</dbReference>
<dbReference type="GO" id="GO:0005737">
    <property type="term" value="C:cytoplasm"/>
    <property type="evidence" value="ECO:0007669"/>
    <property type="project" value="TreeGrafter"/>
</dbReference>
<dbReference type="PROSITE" id="PS50054">
    <property type="entry name" value="TYR_PHOSPHATASE_DUAL"/>
    <property type="match status" value="1"/>
</dbReference>
<dbReference type="Proteomes" id="UP000274131">
    <property type="component" value="Unassembled WGS sequence"/>
</dbReference>
<evidence type="ECO:0000256" key="2">
    <source>
        <dbReference type="ARBA" id="ARBA00022801"/>
    </source>
</evidence>
<dbReference type="Gene3D" id="3.90.190.10">
    <property type="entry name" value="Protein tyrosine phosphatase superfamily"/>
    <property type="match status" value="1"/>
</dbReference>
<dbReference type="AlphaFoldDB" id="A0A0N4VPM1"/>
<dbReference type="EMBL" id="UXUI01013501">
    <property type="protein sequence ID" value="VDD97366.1"/>
    <property type="molecule type" value="Genomic_DNA"/>
</dbReference>
<keyword evidence="3" id="KW-0904">Protein phosphatase</keyword>
<dbReference type="OrthoDB" id="285418at2759"/>